<dbReference type="PROSITE" id="PS50110">
    <property type="entry name" value="RESPONSE_REGULATORY"/>
    <property type="match status" value="1"/>
</dbReference>
<dbReference type="InterPro" id="IPR001789">
    <property type="entry name" value="Sig_transdc_resp-reg_receiver"/>
</dbReference>
<dbReference type="Proteomes" id="UP000198793">
    <property type="component" value="Unassembled WGS sequence"/>
</dbReference>
<evidence type="ECO:0000259" key="2">
    <source>
        <dbReference type="PROSITE" id="PS50110"/>
    </source>
</evidence>
<gene>
    <name evidence="3" type="ORF">SAMN05192530_11829</name>
</gene>
<dbReference type="GO" id="GO:0000160">
    <property type="term" value="P:phosphorelay signal transduction system"/>
    <property type="evidence" value="ECO:0007669"/>
    <property type="project" value="InterPro"/>
</dbReference>
<sequence length="132" mass="14308">MIESPHLSGLAVLLVEDDPLIAGDTLEALEERGIAVTLARTFEEGRQAVERQRFQAAVIDIGLDEDRDALPLADTLQAAGVPFLFHTGLGERSALRSRFPRAPVCRKPCRPFHVVEGLRTVLAAAGRRSLAA</sequence>
<feature type="domain" description="Response regulatory" evidence="2">
    <location>
        <begin position="11"/>
        <end position="132"/>
    </location>
</feature>
<dbReference type="InterPro" id="IPR011006">
    <property type="entry name" value="CheY-like_superfamily"/>
</dbReference>
<reference evidence="3 4" key="1">
    <citation type="submission" date="2016-10" db="EMBL/GenBank/DDBJ databases">
        <authorList>
            <person name="de Groot N.N."/>
        </authorList>
    </citation>
    <scope>NUCLEOTIDE SEQUENCE [LARGE SCALE GENOMIC DNA]</scope>
    <source>
        <strain evidence="4">L7-484,KACC 16230,DSM 25025</strain>
    </source>
</reference>
<organism evidence="3 4">
    <name type="scientific">Aureimonas jatrophae</name>
    <dbReference type="NCBI Taxonomy" id="1166073"/>
    <lineage>
        <taxon>Bacteria</taxon>
        <taxon>Pseudomonadati</taxon>
        <taxon>Pseudomonadota</taxon>
        <taxon>Alphaproteobacteria</taxon>
        <taxon>Hyphomicrobiales</taxon>
        <taxon>Aurantimonadaceae</taxon>
        <taxon>Aureimonas</taxon>
    </lineage>
</organism>
<name>A0A1H0N8W5_9HYPH</name>
<dbReference type="SUPFAM" id="SSF52172">
    <property type="entry name" value="CheY-like"/>
    <property type="match status" value="1"/>
</dbReference>
<proteinExistence type="predicted"/>
<evidence type="ECO:0000313" key="3">
    <source>
        <dbReference type="EMBL" id="SDO89091.1"/>
    </source>
</evidence>
<evidence type="ECO:0000313" key="4">
    <source>
        <dbReference type="Proteomes" id="UP000198793"/>
    </source>
</evidence>
<protein>
    <submittedName>
        <fullName evidence="3">Response regulator receiver domain-containing protein</fullName>
    </submittedName>
</protein>
<dbReference type="RefSeq" id="WP_170842712.1">
    <property type="nucleotide sequence ID" value="NZ_FNIT01000018.1"/>
</dbReference>
<dbReference type="Gene3D" id="3.40.50.2300">
    <property type="match status" value="1"/>
</dbReference>
<dbReference type="STRING" id="1166073.SAMN05192530_11829"/>
<accession>A0A1H0N8W5</accession>
<keyword evidence="1" id="KW-0597">Phosphoprotein</keyword>
<keyword evidence="4" id="KW-1185">Reference proteome</keyword>
<evidence type="ECO:0000256" key="1">
    <source>
        <dbReference type="PROSITE-ProRule" id="PRU00169"/>
    </source>
</evidence>
<feature type="modified residue" description="4-aspartylphosphate" evidence="1">
    <location>
        <position position="60"/>
    </location>
</feature>
<dbReference type="EMBL" id="FNIT01000018">
    <property type="protein sequence ID" value="SDO89091.1"/>
    <property type="molecule type" value="Genomic_DNA"/>
</dbReference>
<dbReference type="AlphaFoldDB" id="A0A1H0N8W5"/>